<dbReference type="InterPro" id="IPR004437">
    <property type="entry name" value="ParB/RepB/Spo0J"/>
</dbReference>
<comment type="similarity">
    <text evidence="1">Belongs to the ParB family.</text>
</comment>
<keyword evidence="2" id="KW-0159">Chromosome partition</keyword>
<evidence type="ECO:0000259" key="4">
    <source>
        <dbReference type="SMART" id="SM00470"/>
    </source>
</evidence>
<feature type="domain" description="ParB-like N-terminal" evidence="4">
    <location>
        <begin position="30"/>
        <end position="119"/>
    </location>
</feature>
<organism evidence="5 6">
    <name type="scientific">Entotheonella factor</name>
    <dbReference type="NCBI Taxonomy" id="1429438"/>
    <lineage>
        <taxon>Bacteria</taxon>
        <taxon>Pseudomonadati</taxon>
        <taxon>Nitrospinota/Tectimicrobiota group</taxon>
        <taxon>Candidatus Tectimicrobiota</taxon>
        <taxon>Candidatus Entotheonellia</taxon>
        <taxon>Candidatus Entotheonellales</taxon>
        <taxon>Candidatus Entotheonellaceae</taxon>
        <taxon>Candidatus Entotheonella</taxon>
    </lineage>
</organism>
<dbReference type="Pfam" id="PF02195">
    <property type="entry name" value="ParB_N"/>
    <property type="match status" value="1"/>
</dbReference>
<dbReference type="GO" id="GO:0007059">
    <property type="term" value="P:chromosome segregation"/>
    <property type="evidence" value="ECO:0007669"/>
    <property type="project" value="UniProtKB-KW"/>
</dbReference>
<dbReference type="Gene3D" id="1.10.10.2830">
    <property type="match status" value="1"/>
</dbReference>
<sequence>MPSKRKSSPLAGKLTRDVFFGTDPNLPRISEIDLAKLRPNPNQPRTRFDEESLDQLAASIEQHGLIQPIAVTGDPDEHGRFIIVAGERRFRAFQKLGRETIPAIQTSGATDEIALIENIQREDLHPLEEARALANLIERHGYRQEDAADVIGKSRPTVNELLRLTSLPVLIQEECRTFDIPKSTLVALSRMGSEEEQLTAWEEVKQGGMTVRAAKAAQKGQPHRNTRRHPLEKAVETGKSFTQQLQRASKAKTAPDAATLQDLHALRDHIDTLIAQFSHQRSPEEDSQIS</sequence>
<dbReference type="GO" id="GO:0003677">
    <property type="term" value="F:DNA binding"/>
    <property type="evidence" value="ECO:0007669"/>
    <property type="project" value="UniProtKB-KW"/>
</dbReference>
<proteinExistence type="inferred from homology"/>
<dbReference type="InterPro" id="IPR003115">
    <property type="entry name" value="ParB_N"/>
</dbReference>
<dbReference type="PANTHER" id="PTHR33375:SF1">
    <property type="entry name" value="CHROMOSOME-PARTITIONING PROTEIN PARB-RELATED"/>
    <property type="match status" value="1"/>
</dbReference>
<evidence type="ECO:0000256" key="3">
    <source>
        <dbReference type="ARBA" id="ARBA00023125"/>
    </source>
</evidence>
<dbReference type="InterPro" id="IPR050336">
    <property type="entry name" value="Chromosome_partition/occlusion"/>
</dbReference>
<dbReference type="FunFam" id="3.90.1530.30:FF:000001">
    <property type="entry name" value="Chromosome partitioning protein ParB"/>
    <property type="match status" value="1"/>
</dbReference>
<gene>
    <name evidence="5" type="ORF">ETSY1_25785</name>
</gene>
<evidence type="ECO:0000313" key="5">
    <source>
        <dbReference type="EMBL" id="ETW96654.1"/>
    </source>
</evidence>
<reference evidence="5 6" key="1">
    <citation type="journal article" date="2014" name="Nature">
        <title>An environmental bacterial taxon with a large and distinct metabolic repertoire.</title>
        <authorList>
            <person name="Wilson M.C."/>
            <person name="Mori T."/>
            <person name="Ruckert C."/>
            <person name="Uria A.R."/>
            <person name="Helf M.J."/>
            <person name="Takada K."/>
            <person name="Gernert C."/>
            <person name="Steffens U.A."/>
            <person name="Heycke N."/>
            <person name="Schmitt S."/>
            <person name="Rinke C."/>
            <person name="Helfrich E.J."/>
            <person name="Brachmann A.O."/>
            <person name="Gurgui C."/>
            <person name="Wakimoto T."/>
            <person name="Kracht M."/>
            <person name="Crusemann M."/>
            <person name="Hentschel U."/>
            <person name="Abe I."/>
            <person name="Matsunaga S."/>
            <person name="Kalinowski J."/>
            <person name="Takeyama H."/>
            <person name="Piel J."/>
        </authorList>
    </citation>
    <scope>NUCLEOTIDE SEQUENCE [LARGE SCALE GENOMIC DNA]</scope>
    <source>
        <strain evidence="6">TSY1</strain>
    </source>
</reference>
<dbReference type="PATRIC" id="fig|1429438.4.peg.4928"/>
<name>W4LFG4_ENTF1</name>
<dbReference type="InterPro" id="IPR036086">
    <property type="entry name" value="ParB/Sulfiredoxin_sf"/>
</dbReference>
<dbReference type="Gene3D" id="3.90.1530.30">
    <property type="match status" value="1"/>
</dbReference>
<accession>W4LFG4</accession>
<evidence type="ECO:0000256" key="1">
    <source>
        <dbReference type="ARBA" id="ARBA00006295"/>
    </source>
</evidence>
<dbReference type="AlphaFoldDB" id="W4LFG4"/>
<dbReference type="PANTHER" id="PTHR33375">
    <property type="entry name" value="CHROMOSOME-PARTITIONING PROTEIN PARB-RELATED"/>
    <property type="match status" value="1"/>
</dbReference>
<comment type="caution">
    <text evidence="5">The sequence shown here is derived from an EMBL/GenBank/DDBJ whole genome shotgun (WGS) entry which is preliminary data.</text>
</comment>
<evidence type="ECO:0000256" key="2">
    <source>
        <dbReference type="ARBA" id="ARBA00022829"/>
    </source>
</evidence>
<protein>
    <recommendedName>
        <fullName evidence="4">ParB-like N-terminal domain-containing protein</fullName>
    </recommendedName>
</protein>
<dbReference type="HOGENOM" id="CLU_023853_0_1_7"/>
<keyword evidence="3" id="KW-0238">DNA-binding</keyword>
<dbReference type="InterPro" id="IPR041468">
    <property type="entry name" value="HTH_ParB/Spo0J"/>
</dbReference>
<dbReference type="Pfam" id="PF17762">
    <property type="entry name" value="HTH_ParB"/>
    <property type="match status" value="1"/>
</dbReference>
<dbReference type="FunFam" id="1.10.10.2830:FF:000001">
    <property type="entry name" value="Chromosome partitioning protein ParB"/>
    <property type="match status" value="1"/>
</dbReference>
<dbReference type="EMBL" id="AZHW01000761">
    <property type="protein sequence ID" value="ETW96654.1"/>
    <property type="molecule type" value="Genomic_DNA"/>
</dbReference>
<dbReference type="GO" id="GO:0005694">
    <property type="term" value="C:chromosome"/>
    <property type="evidence" value="ECO:0007669"/>
    <property type="project" value="TreeGrafter"/>
</dbReference>
<dbReference type="SUPFAM" id="SSF110849">
    <property type="entry name" value="ParB/Sulfiredoxin"/>
    <property type="match status" value="1"/>
</dbReference>
<dbReference type="SMART" id="SM00470">
    <property type="entry name" value="ParB"/>
    <property type="match status" value="1"/>
</dbReference>
<evidence type="ECO:0000313" key="6">
    <source>
        <dbReference type="Proteomes" id="UP000019141"/>
    </source>
</evidence>
<dbReference type="CDD" id="cd16393">
    <property type="entry name" value="SPO0J_N"/>
    <property type="match status" value="1"/>
</dbReference>
<keyword evidence="6" id="KW-1185">Reference proteome</keyword>
<dbReference type="Proteomes" id="UP000019141">
    <property type="component" value="Unassembled WGS sequence"/>
</dbReference>
<dbReference type="NCBIfam" id="TIGR00180">
    <property type="entry name" value="parB_part"/>
    <property type="match status" value="1"/>
</dbReference>